<dbReference type="InterPro" id="IPR008969">
    <property type="entry name" value="CarboxyPept-like_regulatory"/>
</dbReference>
<evidence type="ECO:0000256" key="3">
    <source>
        <dbReference type="ARBA" id="ARBA00022452"/>
    </source>
</evidence>
<dbReference type="Pfam" id="PF13715">
    <property type="entry name" value="CarbopepD_reg_2"/>
    <property type="match status" value="1"/>
</dbReference>
<sequence>MRSTKIQGKKRKLWQYRDLPKHKNILLLAFATSCIYLPGTAFSKNQNTNHFVQQNQVALTIKGAVKDKEGHPMPAVSIAIKGTGKGTITDANGNFSLNATKGDILEFSLMGYKVVRVTVGNDTNLTITMESDVAALNEVMIVGFGTQKKADLTGAVAQIGAERLQNRPIANVGQALQGVMPNLNITVGNGKLNTKPSYNIRGGTSIGLNSDNQWEVTTGSPLILVDGVPMDINQLNPEDIESVTMLKDASAAAIYGARGAFGVLLVKTKSGKRDDRVRVDYSNSFQWSHAAAVPNLLDAATIQQALVDAETLENRSPSTDMLAKLDSIKAYMADPLHKNPWFMNGNNIVWIGNVNPYKEALRDYAPMQKHNLSFSGGNAKTSFYASLGYQGQEGLFTMNTEKQNRYNVMLNLTTAVNDWFKIDFRNSYNNSTYTEPVSPSGKGGWWTAMAQEPGRNVNMPIKTPANSPVGVMYTDNILAFMDYGSTNKTKDETTLITVSPTLTPVKGWNIKSDLSYKSYNNGYKTVVPQLRRIENNWTNPTTAHTNPDYVDRYTSHSNQYTINLYTDYTRTINQNHNLYGLVGFNQEWYTDESLYGKRENLLSPGIPVIDQSLGNQYADDSESHWAVRGIFYRLMYNYKNKYFVQSNGRYDGTSRFPSDRRYKLFPSVSAGWRITEEGFAEGIKNVINDFKIRGSYGSLGNQNVANYIYIPTYGTTSQISYLLNGIRPPGITPPGLVDANLTWETATTIDFGFDMVAFKNWEVNFDYYKRRTKDILTPGTAYPSVLGTSAPTQNVGELLTTGWELTTKYHNTTSFGLNYNVAFTLGDYQSEVVKFEGNPNKQLSTLYAGQKLGEIWGYVTEGIFQTQKEIDEAPIQSAIQSGLWFPGDIRYKNLNGDTAITNGANTVDNPGDRRIIGNSTPRFQFGVNIDLQYKGFDFNMFLQGIGKRDVWIGNSLYWGAGSTGTWEVYNNSWTPDRTGAYYPAYKNKAGNRQVQTRYLENGAYLRMKNISLGYTVPKNITERIKLSRVRVYAAAYNLFQISKLPSTFDPELLSSNYPILKSLAAGIQVSF</sequence>
<evidence type="ECO:0000256" key="4">
    <source>
        <dbReference type="ARBA" id="ARBA00022692"/>
    </source>
</evidence>
<dbReference type="Gene3D" id="2.60.40.1120">
    <property type="entry name" value="Carboxypeptidase-like, regulatory domain"/>
    <property type="match status" value="1"/>
</dbReference>
<comment type="caution">
    <text evidence="12">The sequence shown here is derived from an EMBL/GenBank/DDBJ whole genome shotgun (WGS) entry which is preliminary data.</text>
</comment>
<evidence type="ECO:0000256" key="2">
    <source>
        <dbReference type="ARBA" id="ARBA00022448"/>
    </source>
</evidence>
<dbReference type="Pfam" id="PF00593">
    <property type="entry name" value="TonB_dep_Rec_b-barrel"/>
    <property type="match status" value="1"/>
</dbReference>
<evidence type="ECO:0000256" key="1">
    <source>
        <dbReference type="ARBA" id="ARBA00004571"/>
    </source>
</evidence>
<dbReference type="Gene3D" id="2.40.170.20">
    <property type="entry name" value="TonB-dependent receptor, beta-barrel domain"/>
    <property type="match status" value="1"/>
</dbReference>
<evidence type="ECO:0000256" key="5">
    <source>
        <dbReference type="ARBA" id="ARBA00023077"/>
    </source>
</evidence>
<dbReference type="InterPro" id="IPR036942">
    <property type="entry name" value="Beta-barrel_TonB_sf"/>
</dbReference>
<evidence type="ECO:0000256" key="6">
    <source>
        <dbReference type="ARBA" id="ARBA00023136"/>
    </source>
</evidence>
<dbReference type="AlphaFoldDB" id="A0A327R4I2"/>
<dbReference type="InterPro" id="IPR023997">
    <property type="entry name" value="TonB-dep_OMP_SusC/RagA_CS"/>
</dbReference>
<proteinExistence type="inferred from homology"/>
<dbReference type="OrthoDB" id="604358at2"/>
<dbReference type="GO" id="GO:0009279">
    <property type="term" value="C:cell outer membrane"/>
    <property type="evidence" value="ECO:0007669"/>
    <property type="project" value="UniProtKB-SubCell"/>
</dbReference>
<dbReference type="RefSeq" id="WP_111595808.1">
    <property type="nucleotide sequence ID" value="NZ_QLLL01000001.1"/>
</dbReference>
<dbReference type="InterPro" id="IPR000531">
    <property type="entry name" value="Beta-barrel_TonB"/>
</dbReference>
<dbReference type="EMBL" id="QLLL01000001">
    <property type="protein sequence ID" value="RAJ10674.1"/>
    <property type="molecule type" value="Genomic_DNA"/>
</dbReference>
<keyword evidence="3 8" id="KW-1134">Transmembrane beta strand</keyword>
<dbReference type="InterPro" id="IPR037066">
    <property type="entry name" value="Plug_dom_sf"/>
</dbReference>
<keyword evidence="13" id="KW-1185">Reference proteome</keyword>
<reference evidence="12 13" key="1">
    <citation type="submission" date="2018-06" db="EMBL/GenBank/DDBJ databases">
        <title>Genomic Encyclopedia of Archaeal and Bacterial Type Strains, Phase II (KMG-II): from individual species to whole genera.</title>
        <authorList>
            <person name="Goeker M."/>
        </authorList>
    </citation>
    <scope>NUCLEOTIDE SEQUENCE [LARGE SCALE GENOMIC DNA]</scope>
    <source>
        <strain evidence="12 13">DSM 23857</strain>
    </source>
</reference>
<keyword evidence="4 8" id="KW-0812">Transmembrane</keyword>
<evidence type="ECO:0000313" key="12">
    <source>
        <dbReference type="EMBL" id="RAJ10674.1"/>
    </source>
</evidence>
<dbReference type="NCBIfam" id="TIGR04056">
    <property type="entry name" value="OMP_RagA_SusC"/>
    <property type="match status" value="1"/>
</dbReference>
<keyword evidence="7 8" id="KW-0998">Cell outer membrane</keyword>
<evidence type="ECO:0000313" key="13">
    <source>
        <dbReference type="Proteomes" id="UP000249547"/>
    </source>
</evidence>
<comment type="similarity">
    <text evidence="8 9">Belongs to the TonB-dependent receptor family.</text>
</comment>
<name>A0A327R4I2_9BACT</name>
<protein>
    <submittedName>
        <fullName evidence="12">TonB-linked SusC/RagA family outer membrane protein</fullName>
    </submittedName>
</protein>
<organism evidence="12 13">
    <name type="scientific">Chitinophaga skermanii</name>
    <dbReference type="NCBI Taxonomy" id="331697"/>
    <lineage>
        <taxon>Bacteria</taxon>
        <taxon>Pseudomonadati</taxon>
        <taxon>Bacteroidota</taxon>
        <taxon>Chitinophagia</taxon>
        <taxon>Chitinophagales</taxon>
        <taxon>Chitinophagaceae</taxon>
        <taxon>Chitinophaga</taxon>
    </lineage>
</organism>
<feature type="domain" description="TonB-dependent receptor plug" evidence="11">
    <location>
        <begin position="149"/>
        <end position="263"/>
    </location>
</feature>
<evidence type="ECO:0000256" key="7">
    <source>
        <dbReference type="ARBA" id="ARBA00023237"/>
    </source>
</evidence>
<keyword evidence="5 9" id="KW-0798">TonB box</keyword>
<evidence type="ECO:0000256" key="8">
    <source>
        <dbReference type="PROSITE-ProRule" id="PRU01360"/>
    </source>
</evidence>
<accession>A0A327R4I2</accession>
<dbReference type="PROSITE" id="PS51257">
    <property type="entry name" value="PROKAR_LIPOPROTEIN"/>
    <property type="match status" value="1"/>
</dbReference>
<dbReference type="Gene3D" id="2.170.130.10">
    <property type="entry name" value="TonB-dependent receptor, plug domain"/>
    <property type="match status" value="1"/>
</dbReference>
<comment type="subcellular location">
    <subcellularLocation>
        <location evidence="1 8">Cell outer membrane</location>
        <topology evidence="1 8">Multi-pass membrane protein</topology>
    </subcellularLocation>
</comment>
<feature type="domain" description="TonB-dependent receptor-like beta-barrel" evidence="10">
    <location>
        <begin position="479"/>
        <end position="1038"/>
    </location>
</feature>
<dbReference type="InterPro" id="IPR039426">
    <property type="entry name" value="TonB-dep_rcpt-like"/>
</dbReference>
<keyword evidence="6 8" id="KW-0472">Membrane</keyword>
<keyword evidence="2 8" id="KW-0813">Transport</keyword>
<dbReference type="SUPFAM" id="SSF49464">
    <property type="entry name" value="Carboxypeptidase regulatory domain-like"/>
    <property type="match status" value="1"/>
</dbReference>
<dbReference type="InterPro" id="IPR023996">
    <property type="entry name" value="TonB-dep_OMP_SusC/RagA"/>
</dbReference>
<evidence type="ECO:0000256" key="9">
    <source>
        <dbReference type="RuleBase" id="RU003357"/>
    </source>
</evidence>
<dbReference type="PROSITE" id="PS52016">
    <property type="entry name" value="TONB_DEPENDENT_REC_3"/>
    <property type="match status" value="1"/>
</dbReference>
<evidence type="ECO:0000259" key="10">
    <source>
        <dbReference type="Pfam" id="PF00593"/>
    </source>
</evidence>
<dbReference type="SUPFAM" id="SSF56935">
    <property type="entry name" value="Porins"/>
    <property type="match status" value="1"/>
</dbReference>
<dbReference type="Proteomes" id="UP000249547">
    <property type="component" value="Unassembled WGS sequence"/>
</dbReference>
<gene>
    <name evidence="12" type="ORF">LX64_00280</name>
</gene>
<dbReference type="NCBIfam" id="TIGR04057">
    <property type="entry name" value="SusC_RagA_signa"/>
    <property type="match status" value="1"/>
</dbReference>
<dbReference type="Pfam" id="PF07715">
    <property type="entry name" value="Plug"/>
    <property type="match status" value="1"/>
</dbReference>
<dbReference type="InterPro" id="IPR012910">
    <property type="entry name" value="Plug_dom"/>
</dbReference>
<evidence type="ECO:0000259" key="11">
    <source>
        <dbReference type="Pfam" id="PF07715"/>
    </source>
</evidence>